<evidence type="ECO:0000313" key="3">
    <source>
        <dbReference type="Proteomes" id="UP001143543"/>
    </source>
</evidence>
<gene>
    <name evidence="2" type="ORF">Y10_20430</name>
</gene>
<evidence type="ECO:0000313" key="2">
    <source>
        <dbReference type="EMBL" id="GLB49675.1"/>
    </source>
</evidence>
<proteinExistence type="predicted"/>
<dbReference type="EMBL" id="BRVO01000002">
    <property type="protein sequence ID" value="GLB49675.1"/>
    <property type="molecule type" value="Genomic_DNA"/>
</dbReference>
<keyword evidence="1" id="KW-0732">Signal</keyword>
<reference evidence="2" key="1">
    <citation type="submission" date="2022-07" db="EMBL/GenBank/DDBJ databases">
        <title>Taxonomy of Novel Oxalotrophic and Methylotrophic Bacteria.</title>
        <authorList>
            <person name="Sahin N."/>
            <person name="Tani A."/>
        </authorList>
    </citation>
    <scope>NUCLEOTIDE SEQUENCE</scope>
    <source>
        <strain evidence="2">Y10</strain>
    </source>
</reference>
<evidence type="ECO:0000256" key="1">
    <source>
        <dbReference type="SAM" id="SignalP"/>
    </source>
</evidence>
<protein>
    <recommendedName>
        <fullName evidence="4">Transporter</fullName>
    </recommendedName>
</protein>
<feature type="signal peptide" evidence="1">
    <location>
        <begin position="1"/>
        <end position="27"/>
    </location>
</feature>
<evidence type="ECO:0008006" key="4">
    <source>
        <dbReference type="Google" id="ProtNLM"/>
    </source>
</evidence>
<keyword evidence="3" id="KW-1185">Reference proteome</keyword>
<feature type="chain" id="PRO_5045555032" description="Transporter" evidence="1">
    <location>
        <begin position="28"/>
        <end position="303"/>
    </location>
</feature>
<organism evidence="2 3">
    <name type="scientific">Neptunitalea lumnitzerae</name>
    <dbReference type="NCBI Taxonomy" id="2965509"/>
    <lineage>
        <taxon>Bacteria</taxon>
        <taxon>Pseudomonadati</taxon>
        <taxon>Bacteroidota</taxon>
        <taxon>Flavobacteriia</taxon>
        <taxon>Flavobacteriales</taxon>
        <taxon>Flavobacteriaceae</taxon>
        <taxon>Neptunitalea</taxon>
    </lineage>
</organism>
<name>A0ABQ5MJW0_9FLAO</name>
<accession>A0ABQ5MJW0</accession>
<sequence>MSTSTHRLALLSVFTTLFLLCNATVFAQANQYSWWYELHNYSGDYTKILPISPAYMGPNALPVPEILNGKLPEKSYIKAGGEIHFSEGDDTQNGYVELYVPLFSKRVGLSINMVPYEHYKMDMETRDLRKAMDYDGKGTAIGDLNIATNIQLLENHKLWPDIVLSINLKTASGSNLRGMRYTDTPGYSFYFALGKTLPTNGFIESIRPHGIAGLYVYQTFHTVYRQNDCLLYGIGVDTNMKKVKFTNALGGYQGYIGNEDHPLVYRATLTSTFNSKLNFDIRFQQGLRDFEYSSLRMSCLINL</sequence>
<dbReference type="RefSeq" id="WP_281765301.1">
    <property type="nucleotide sequence ID" value="NZ_BRVO01000002.1"/>
</dbReference>
<comment type="caution">
    <text evidence="2">The sequence shown here is derived from an EMBL/GenBank/DDBJ whole genome shotgun (WGS) entry which is preliminary data.</text>
</comment>
<dbReference type="Proteomes" id="UP001143543">
    <property type="component" value="Unassembled WGS sequence"/>
</dbReference>